<sequence>MNSRTISDIEPIERQCVYEDNKPCNSSCRYSNTCIHSADKTEE</sequence>
<reference evidence="1" key="1">
    <citation type="journal article" date="2021" name="Proc. Natl. Acad. Sci. U.S.A.">
        <title>A Catalog of Tens of Thousands of Viruses from Human Metagenomes Reveals Hidden Associations with Chronic Diseases.</title>
        <authorList>
            <person name="Tisza M.J."/>
            <person name="Buck C.B."/>
        </authorList>
    </citation>
    <scope>NUCLEOTIDE SEQUENCE</scope>
    <source>
        <strain evidence="1">CtpeS3</strain>
    </source>
</reference>
<protein>
    <submittedName>
        <fullName evidence="1">Uncharacterized protein</fullName>
    </submittedName>
</protein>
<dbReference type="EMBL" id="BK015845">
    <property type="protein sequence ID" value="DAE27781.1"/>
    <property type="molecule type" value="Genomic_DNA"/>
</dbReference>
<name>A0A8S5R9P4_9VIRU</name>
<organism evidence="1">
    <name type="scientific">virus sp. ctpeS3</name>
    <dbReference type="NCBI Taxonomy" id="2826815"/>
    <lineage>
        <taxon>Viruses</taxon>
    </lineage>
</organism>
<proteinExistence type="predicted"/>
<accession>A0A8S5R9P4</accession>
<evidence type="ECO:0000313" key="1">
    <source>
        <dbReference type="EMBL" id="DAE27781.1"/>
    </source>
</evidence>